<reference evidence="4" key="2">
    <citation type="journal article" date="2014" name="ISME J.">
        <title>Microbial stratification in low pH oxic and suboxic macroscopic growths along an acid mine drainage.</title>
        <authorList>
            <person name="Mendez-Garcia C."/>
            <person name="Mesa V."/>
            <person name="Sprenger R.R."/>
            <person name="Richter M."/>
            <person name="Diez M.S."/>
            <person name="Solano J."/>
            <person name="Bargiela R."/>
            <person name="Golyshina O.V."/>
            <person name="Manteca A."/>
            <person name="Ramos J.L."/>
            <person name="Gallego J.R."/>
            <person name="Llorente I."/>
            <person name="Martins Dos Santos V.A."/>
            <person name="Jensen O.N."/>
            <person name="Pelaez A.I."/>
            <person name="Sanchez J."/>
            <person name="Ferrer M."/>
        </authorList>
    </citation>
    <scope>NUCLEOTIDE SEQUENCE</scope>
</reference>
<reference evidence="4" key="1">
    <citation type="submission" date="2013-08" db="EMBL/GenBank/DDBJ databases">
        <authorList>
            <person name="Mendez C."/>
            <person name="Richter M."/>
            <person name="Ferrer M."/>
            <person name="Sanchez J."/>
        </authorList>
    </citation>
    <scope>NUCLEOTIDE SEQUENCE</scope>
</reference>
<proteinExistence type="inferred from homology"/>
<dbReference type="SUPFAM" id="SSF53383">
    <property type="entry name" value="PLP-dependent transferases"/>
    <property type="match status" value="1"/>
</dbReference>
<dbReference type="PANTHER" id="PTHR11601:SF34">
    <property type="entry name" value="CYSTEINE DESULFURASE"/>
    <property type="match status" value="1"/>
</dbReference>
<dbReference type="AlphaFoldDB" id="T0YUV1"/>
<protein>
    <submittedName>
        <fullName evidence="4">Aminotransferase, class V/Cysteine desulfurase</fullName>
    </submittedName>
</protein>
<dbReference type="Pfam" id="PF00266">
    <property type="entry name" value="Aminotran_5"/>
    <property type="match status" value="1"/>
</dbReference>
<feature type="non-terminal residue" evidence="4">
    <location>
        <position position="207"/>
    </location>
</feature>
<organism evidence="4">
    <name type="scientific">mine drainage metagenome</name>
    <dbReference type="NCBI Taxonomy" id="410659"/>
    <lineage>
        <taxon>unclassified sequences</taxon>
        <taxon>metagenomes</taxon>
        <taxon>ecological metagenomes</taxon>
    </lineage>
</organism>
<evidence type="ECO:0000256" key="2">
    <source>
        <dbReference type="ARBA" id="ARBA00006490"/>
    </source>
</evidence>
<feature type="domain" description="Aminotransferase class V" evidence="3">
    <location>
        <begin position="6"/>
        <end position="202"/>
    </location>
</feature>
<dbReference type="EMBL" id="AUZY01010233">
    <property type="protein sequence ID" value="EQD39391.1"/>
    <property type="molecule type" value="Genomic_DNA"/>
</dbReference>
<evidence type="ECO:0000259" key="3">
    <source>
        <dbReference type="Pfam" id="PF00266"/>
    </source>
</evidence>
<dbReference type="GO" id="GO:0008483">
    <property type="term" value="F:transaminase activity"/>
    <property type="evidence" value="ECO:0007669"/>
    <property type="project" value="UniProtKB-KW"/>
</dbReference>
<dbReference type="InterPro" id="IPR015424">
    <property type="entry name" value="PyrdxlP-dep_Trfase"/>
</dbReference>
<dbReference type="Gene3D" id="3.40.640.10">
    <property type="entry name" value="Type I PLP-dependent aspartate aminotransferase-like (Major domain)"/>
    <property type="match status" value="1"/>
</dbReference>
<dbReference type="PANTHER" id="PTHR11601">
    <property type="entry name" value="CYSTEINE DESULFURYLASE FAMILY MEMBER"/>
    <property type="match status" value="1"/>
</dbReference>
<gene>
    <name evidence="4" type="ORF">B1B_15380</name>
</gene>
<comment type="cofactor">
    <cofactor evidence="1">
        <name>pyridoxal 5'-phosphate</name>
        <dbReference type="ChEBI" id="CHEBI:597326"/>
    </cofactor>
</comment>
<dbReference type="InterPro" id="IPR000192">
    <property type="entry name" value="Aminotrans_V_dom"/>
</dbReference>
<comment type="similarity">
    <text evidence="2">Belongs to the class-V pyridoxal-phosphate-dependent aminotransferase family. NifS/IscS subfamily.</text>
</comment>
<name>T0YUV1_9ZZZZ</name>
<keyword evidence="4" id="KW-0808">Transferase</keyword>
<keyword evidence="4" id="KW-0032">Aminotransferase</keyword>
<evidence type="ECO:0000256" key="1">
    <source>
        <dbReference type="ARBA" id="ARBA00001933"/>
    </source>
</evidence>
<evidence type="ECO:0000313" key="4">
    <source>
        <dbReference type="EMBL" id="EQD39391.1"/>
    </source>
</evidence>
<sequence>MTTRYYFDHAASAPRRDEVAAAMAPWQHGVVGNPSGAHRAAREARRAVEDARDEVAAFVGAAPGGVIFTAGGTESCHLAVAGVVGHHRRHHATTSLVVSRVEHHAVLDAARAIARDFTDVSLRYVEVDADGVVDLASLREVLTPDVALVSVMTANNETGVLQPVDGVRATLDAGPADTVVLHTDAVAAAPWLALPVVSAPADLVSLE</sequence>
<comment type="caution">
    <text evidence="4">The sequence shown here is derived from an EMBL/GenBank/DDBJ whole genome shotgun (WGS) entry which is preliminary data.</text>
</comment>
<accession>T0YUV1</accession>
<dbReference type="InterPro" id="IPR015421">
    <property type="entry name" value="PyrdxlP-dep_Trfase_major"/>
</dbReference>